<dbReference type="PROSITE" id="PS51257">
    <property type="entry name" value="PROKAR_LIPOPROTEIN"/>
    <property type="match status" value="1"/>
</dbReference>
<reference evidence="2" key="1">
    <citation type="submission" date="2023-09" db="EMBL/GenBank/DDBJ databases">
        <title>Demequina sp. a novel bacteria isolated from Capsicum annuum.</title>
        <authorList>
            <person name="Humaira Z."/>
            <person name="Lee J."/>
            <person name="Cho D."/>
        </authorList>
    </citation>
    <scope>NUCLEOTIDE SEQUENCE</scope>
    <source>
        <strain evidence="2">PMTSA13</strain>
    </source>
</reference>
<sequence length="148" mass="15704">MRIRSGAAIAATLCAALTGCSQVSQPVPGAVSYHGVPGAQTSHFRNVEYDLGCGDTTLIFNHVTWYPFSPSNPDELPADPLEKYRPTASAVGSGTTQPGQLEGDTQTSTETGAGTLIIFSGGLAYWESDSGDQHTWLTTDEIDYGWEC</sequence>
<name>A0AA96J9T3_9MICO</name>
<dbReference type="Proteomes" id="UP001303408">
    <property type="component" value="Chromosome"/>
</dbReference>
<proteinExistence type="predicted"/>
<evidence type="ECO:0000256" key="1">
    <source>
        <dbReference type="SAM" id="MobiDB-lite"/>
    </source>
</evidence>
<dbReference type="AlphaFoldDB" id="A0AA96J9T3"/>
<gene>
    <name evidence="2" type="ORF">RN607_01000</name>
</gene>
<evidence type="ECO:0000313" key="2">
    <source>
        <dbReference type="EMBL" id="WNM27612.1"/>
    </source>
</evidence>
<dbReference type="RefSeq" id="WP_313543739.1">
    <property type="nucleotide sequence ID" value="NZ_CP134880.1"/>
</dbReference>
<dbReference type="KEGG" id="dcp:RN607_01000"/>
<accession>A0AA96J9T3</accession>
<dbReference type="EMBL" id="CP134880">
    <property type="protein sequence ID" value="WNM27612.1"/>
    <property type="molecule type" value="Genomic_DNA"/>
</dbReference>
<protein>
    <submittedName>
        <fullName evidence="2">Uncharacterized protein</fullName>
    </submittedName>
</protein>
<feature type="region of interest" description="Disordered" evidence="1">
    <location>
        <begin position="85"/>
        <end position="112"/>
    </location>
</feature>
<organism evidence="2">
    <name type="scientific">Demequina capsici</name>
    <dbReference type="NCBI Taxonomy" id="3075620"/>
    <lineage>
        <taxon>Bacteria</taxon>
        <taxon>Bacillati</taxon>
        <taxon>Actinomycetota</taxon>
        <taxon>Actinomycetes</taxon>
        <taxon>Micrococcales</taxon>
        <taxon>Demequinaceae</taxon>
        <taxon>Demequina</taxon>
    </lineage>
</organism>
<feature type="compositionally biased region" description="Polar residues" evidence="1">
    <location>
        <begin position="90"/>
        <end position="112"/>
    </location>
</feature>